<comment type="caution">
    <text evidence="1">The sequence shown here is derived from an EMBL/GenBank/DDBJ whole genome shotgun (WGS) entry which is preliminary data.</text>
</comment>
<dbReference type="AlphaFoldDB" id="A0A8J2KUY3"/>
<organism evidence="1 2">
    <name type="scientific">Allacma fusca</name>
    <dbReference type="NCBI Taxonomy" id="39272"/>
    <lineage>
        <taxon>Eukaryota</taxon>
        <taxon>Metazoa</taxon>
        <taxon>Ecdysozoa</taxon>
        <taxon>Arthropoda</taxon>
        <taxon>Hexapoda</taxon>
        <taxon>Collembola</taxon>
        <taxon>Symphypleona</taxon>
        <taxon>Sminthuridae</taxon>
        <taxon>Allacma</taxon>
    </lineage>
</organism>
<name>A0A8J2KUY3_9HEXA</name>
<sequence length="49" mass="5819">SKPWDHNMFIAAENRFPRCDIHSQGSLTSGMHLRLQLNILYFQYKIVKI</sequence>
<proteinExistence type="predicted"/>
<dbReference type="EMBL" id="CAJVCH010473657">
    <property type="protein sequence ID" value="CAG7820236.1"/>
    <property type="molecule type" value="Genomic_DNA"/>
</dbReference>
<reference evidence="1" key="1">
    <citation type="submission" date="2021-06" db="EMBL/GenBank/DDBJ databases">
        <authorList>
            <person name="Hodson N. C."/>
            <person name="Mongue J. A."/>
            <person name="Jaron S. K."/>
        </authorList>
    </citation>
    <scope>NUCLEOTIDE SEQUENCE</scope>
</reference>
<dbReference type="Proteomes" id="UP000708208">
    <property type="component" value="Unassembled WGS sequence"/>
</dbReference>
<keyword evidence="2" id="KW-1185">Reference proteome</keyword>
<evidence type="ECO:0000313" key="1">
    <source>
        <dbReference type="EMBL" id="CAG7820236.1"/>
    </source>
</evidence>
<accession>A0A8J2KUY3</accession>
<evidence type="ECO:0000313" key="2">
    <source>
        <dbReference type="Proteomes" id="UP000708208"/>
    </source>
</evidence>
<feature type="non-terminal residue" evidence="1">
    <location>
        <position position="1"/>
    </location>
</feature>
<protein>
    <submittedName>
        <fullName evidence="1">Uncharacterized protein</fullName>
    </submittedName>
</protein>
<gene>
    <name evidence="1" type="ORF">AFUS01_LOCUS30639</name>
</gene>